<dbReference type="Gene3D" id="3.30.70.270">
    <property type="match status" value="1"/>
</dbReference>
<feature type="domain" description="GGDEF" evidence="4">
    <location>
        <begin position="534"/>
        <end position="668"/>
    </location>
</feature>
<feature type="domain" description="EAL" evidence="3">
    <location>
        <begin position="677"/>
        <end position="919"/>
    </location>
</feature>
<dbReference type="SMART" id="SM00052">
    <property type="entry name" value="EAL"/>
    <property type="match status" value="1"/>
</dbReference>
<dbReference type="Pfam" id="PF00989">
    <property type="entry name" value="PAS"/>
    <property type="match status" value="1"/>
</dbReference>
<dbReference type="PROSITE" id="PS50112">
    <property type="entry name" value="PAS"/>
    <property type="match status" value="3"/>
</dbReference>
<dbReference type="InterPro" id="IPR001633">
    <property type="entry name" value="EAL_dom"/>
</dbReference>
<dbReference type="SMART" id="SM00091">
    <property type="entry name" value="PAS"/>
    <property type="match status" value="3"/>
</dbReference>
<evidence type="ECO:0000313" key="6">
    <source>
        <dbReference type="Proteomes" id="UP000199503"/>
    </source>
</evidence>
<dbReference type="SUPFAM" id="SSF55073">
    <property type="entry name" value="Nucleotide cyclase"/>
    <property type="match status" value="1"/>
</dbReference>
<dbReference type="OrthoDB" id="23692at2"/>
<dbReference type="Proteomes" id="UP000199503">
    <property type="component" value="Unassembled WGS sequence"/>
</dbReference>
<dbReference type="PANTHER" id="PTHR44757:SF2">
    <property type="entry name" value="BIOFILM ARCHITECTURE MAINTENANCE PROTEIN MBAA"/>
    <property type="match status" value="1"/>
</dbReference>
<dbReference type="RefSeq" id="WP_089918067.1">
    <property type="nucleotide sequence ID" value="NZ_FOFV01000007.1"/>
</dbReference>
<proteinExistence type="predicted"/>
<evidence type="ECO:0000259" key="1">
    <source>
        <dbReference type="PROSITE" id="PS50112"/>
    </source>
</evidence>
<reference evidence="6" key="1">
    <citation type="submission" date="2016-10" db="EMBL/GenBank/DDBJ databases">
        <authorList>
            <person name="Varghese N."/>
            <person name="Submissions S."/>
        </authorList>
    </citation>
    <scope>NUCLEOTIDE SEQUENCE [LARGE SCALE GENOMIC DNA]</scope>
    <source>
        <strain evidence="6">DSM 44437</strain>
    </source>
</reference>
<dbReference type="InterPro" id="IPR043128">
    <property type="entry name" value="Rev_trsase/Diguanyl_cyclase"/>
</dbReference>
<sequence>MVTPPRSTGDVGSGNQDVSDLIGDAEFDHELLVELALSVGAAVVWWLDLGTDRLGWKPGLDAVIGVPGAEQGIVRTRLAELIAPLTVAAKAAPAWQDFELEQSLDTPVGMRWLQFRARVSTHDSSRALVGVVADVTRRHVQQQELADLADRYRLLVDLAPEAIVVHESGLLVYANPAAVQFVRARSESDLLGRPITDFVHPDSAPEMLRRISKLTEPGATSDPSDAVLVRFDGGTTDIESVSVRTTWEGRPAFQVIMRDVTEQKAAAAVLRYQAALAEHVSDALIATTSDAVVTAWNRSAEKVYGRRAIEAIGRPIADVVGAPLDPVAVLEAGGRVDAVHRRADGSALAMRVSAARMDDGYVLICADETARRRAEHHFTAVVAAIEEGVLVVGSTGLVESVNPAAERILGVRAQEVIGQPASLAELHDESGQPVPQHEYSSAITRATGRAQHGRILRSLRPDGSHVWLSLSARALSPDGMLPSATVVSFTDITERRMIDSQLEHEATHDALTGLCNRTVTINRLSPAARTHRSGLTAVLFIDLDKFKVINDSLGHSTGDEVLRVVGTRLSRSARRGDVVGRLGGDEFTVIAYGVTGPDEATALADHVRAELNRPISVDGRQLHVDASVGIVLAEPGDPRGGADLLRDADLAMYQAKTRGRGRIAFFDVELRDSIQRRLQLEQDLRTAPLADQLWLAYQPIVDLRTDERTAVEGLLRWTHPRYGLISPGEFIALAEESDLINIVGAHMLHTATREIADLTPGLELTVNLSARQLDDPWLVSAVRHATHQAGLDPSSLCLEITESALTRDPALAARTLAALRELGVRLAIDDFGTGYSSLAQLLALPLDTLKIDRSFTAGLGRSDEAEAIVTSIIAMAHAVDMTVIAEGVEQVEQLEILRTLGCDQAQGFLLGRPVPLADL</sequence>
<dbReference type="SUPFAM" id="SSF141868">
    <property type="entry name" value="EAL domain-like"/>
    <property type="match status" value="1"/>
</dbReference>
<dbReference type="PROSITE" id="PS50113">
    <property type="entry name" value="PAC"/>
    <property type="match status" value="1"/>
</dbReference>
<dbReference type="InterPro" id="IPR013656">
    <property type="entry name" value="PAS_4"/>
</dbReference>
<name>A0A1H9MS42_9PSEU</name>
<accession>A0A1H9MS42</accession>
<dbReference type="InterPro" id="IPR000160">
    <property type="entry name" value="GGDEF_dom"/>
</dbReference>
<dbReference type="InterPro" id="IPR035965">
    <property type="entry name" value="PAS-like_dom_sf"/>
</dbReference>
<dbReference type="AlphaFoldDB" id="A0A1H9MS42"/>
<feature type="domain" description="PAC" evidence="2">
    <location>
        <begin position="449"/>
        <end position="504"/>
    </location>
</feature>
<evidence type="ECO:0000259" key="3">
    <source>
        <dbReference type="PROSITE" id="PS50883"/>
    </source>
</evidence>
<dbReference type="EMBL" id="FOFV01000007">
    <property type="protein sequence ID" value="SER26540.1"/>
    <property type="molecule type" value="Genomic_DNA"/>
</dbReference>
<organism evidence="5 6">
    <name type="scientific">Lentzea albida</name>
    <dbReference type="NCBI Taxonomy" id="65499"/>
    <lineage>
        <taxon>Bacteria</taxon>
        <taxon>Bacillati</taxon>
        <taxon>Actinomycetota</taxon>
        <taxon>Actinomycetes</taxon>
        <taxon>Pseudonocardiales</taxon>
        <taxon>Pseudonocardiaceae</taxon>
        <taxon>Lentzea</taxon>
    </lineage>
</organism>
<dbReference type="CDD" id="cd00130">
    <property type="entry name" value="PAS"/>
    <property type="match status" value="3"/>
</dbReference>
<dbReference type="PANTHER" id="PTHR44757">
    <property type="entry name" value="DIGUANYLATE CYCLASE DGCP"/>
    <property type="match status" value="1"/>
</dbReference>
<feature type="domain" description="PAS" evidence="1">
    <location>
        <begin position="374"/>
        <end position="446"/>
    </location>
</feature>
<evidence type="ECO:0000259" key="4">
    <source>
        <dbReference type="PROSITE" id="PS50887"/>
    </source>
</evidence>
<feature type="domain" description="PAS" evidence="1">
    <location>
        <begin position="148"/>
        <end position="218"/>
    </location>
</feature>
<feature type="domain" description="PAS" evidence="1">
    <location>
        <begin position="276"/>
        <end position="320"/>
    </location>
</feature>
<dbReference type="Gene3D" id="3.20.20.450">
    <property type="entry name" value="EAL domain"/>
    <property type="match status" value="1"/>
</dbReference>
<dbReference type="CDD" id="cd01949">
    <property type="entry name" value="GGDEF"/>
    <property type="match status" value="1"/>
</dbReference>
<dbReference type="Gene3D" id="3.30.450.20">
    <property type="entry name" value="PAS domain"/>
    <property type="match status" value="3"/>
</dbReference>
<dbReference type="SMART" id="SM00267">
    <property type="entry name" value="GGDEF"/>
    <property type="match status" value="1"/>
</dbReference>
<evidence type="ECO:0000313" key="5">
    <source>
        <dbReference type="EMBL" id="SER26540.1"/>
    </source>
</evidence>
<dbReference type="Pfam" id="PF08448">
    <property type="entry name" value="PAS_4"/>
    <property type="match status" value="2"/>
</dbReference>
<dbReference type="PROSITE" id="PS50883">
    <property type="entry name" value="EAL"/>
    <property type="match status" value="1"/>
</dbReference>
<dbReference type="NCBIfam" id="TIGR00229">
    <property type="entry name" value="sensory_box"/>
    <property type="match status" value="3"/>
</dbReference>
<dbReference type="STRING" id="65499.SAMN04488000_107191"/>
<dbReference type="SUPFAM" id="SSF55785">
    <property type="entry name" value="PYP-like sensor domain (PAS domain)"/>
    <property type="match status" value="3"/>
</dbReference>
<dbReference type="InterPro" id="IPR013767">
    <property type="entry name" value="PAS_fold"/>
</dbReference>
<dbReference type="NCBIfam" id="TIGR00254">
    <property type="entry name" value="GGDEF"/>
    <property type="match status" value="1"/>
</dbReference>
<dbReference type="Pfam" id="PF00563">
    <property type="entry name" value="EAL"/>
    <property type="match status" value="1"/>
</dbReference>
<dbReference type="InterPro" id="IPR000700">
    <property type="entry name" value="PAS-assoc_C"/>
</dbReference>
<dbReference type="GO" id="GO:0006355">
    <property type="term" value="P:regulation of DNA-templated transcription"/>
    <property type="evidence" value="ECO:0007669"/>
    <property type="project" value="InterPro"/>
</dbReference>
<dbReference type="InterPro" id="IPR029787">
    <property type="entry name" value="Nucleotide_cyclase"/>
</dbReference>
<evidence type="ECO:0000259" key="2">
    <source>
        <dbReference type="PROSITE" id="PS50113"/>
    </source>
</evidence>
<keyword evidence="6" id="KW-1185">Reference proteome</keyword>
<dbReference type="Pfam" id="PF00990">
    <property type="entry name" value="GGDEF"/>
    <property type="match status" value="1"/>
</dbReference>
<protein>
    <submittedName>
        <fullName evidence="5">PAS domain S-box-containing protein/diguanylate cyclase (GGDEF) domain-containing protein</fullName>
    </submittedName>
</protein>
<dbReference type="CDD" id="cd01948">
    <property type="entry name" value="EAL"/>
    <property type="match status" value="1"/>
</dbReference>
<dbReference type="InterPro" id="IPR035919">
    <property type="entry name" value="EAL_sf"/>
</dbReference>
<dbReference type="InterPro" id="IPR052155">
    <property type="entry name" value="Biofilm_reg_signaling"/>
</dbReference>
<dbReference type="PROSITE" id="PS50887">
    <property type="entry name" value="GGDEF"/>
    <property type="match status" value="1"/>
</dbReference>
<dbReference type="InterPro" id="IPR000014">
    <property type="entry name" value="PAS"/>
</dbReference>
<gene>
    <name evidence="5" type="ORF">SAMN04488000_107191</name>
</gene>